<evidence type="ECO:0000259" key="7">
    <source>
        <dbReference type="Pfam" id="PF14378"/>
    </source>
</evidence>
<sequence length="314" mass="35322">MGVWALLFVGGWFLVGLPTDPLYAFGWLWTATIAWRIGQPWRTHLGFVRDWLPVVLLLAGYSLSRGFADNGATPHARELVAADRWMFGWALGGEVPTVWLQRHLYHPEHLYWYDVVASWVYFSHFVVALAVAVVLWLIARARWVAFMRRWLFLTIAGLVTYFLYPAAPPWWAAHYGLIEDVDRISNRGWTAVGMHGAGNLLNLGQLGVNPVAAMPSLHTAFALFVVLFFLGSVRRRWWPLLLAYPVAMTFTLVYSGEHYVIDVLVGWVYVGATFMVVGLAETLWTKWRAVTAQPAPSEPPASVPPGSPPTPRPP</sequence>
<dbReference type="InterPro" id="IPR036938">
    <property type="entry name" value="PAP2/HPO_sf"/>
</dbReference>
<feature type="transmembrane region" description="Helical" evidence="6">
    <location>
        <begin position="211"/>
        <end position="230"/>
    </location>
</feature>
<dbReference type="InterPro" id="IPR026841">
    <property type="entry name" value="Aur1/Ipt1"/>
</dbReference>
<dbReference type="Gene3D" id="1.20.144.10">
    <property type="entry name" value="Phosphatidic acid phosphatase type 2/haloperoxidase"/>
    <property type="match status" value="1"/>
</dbReference>
<comment type="subcellular location">
    <subcellularLocation>
        <location evidence="1">Membrane</location>
        <topology evidence="1">Multi-pass membrane protein</topology>
    </subcellularLocation>
</comment>
<evidence type="ECO:0000256" key="1">
    <source>
        <dbReference type="ARBA" id="ARBA00004141"/>
    </source>
</evidence>
<dbReference type="Proteomes" id="UP000502508">
    <property type="component" value="Chromosome"/>
</dbReference>
<feature type="region of interest" description="Disordered" evidence="5">
    <location>
        <begin position="293"/>
        <end position="314"/>
    </location>
</feature>
<keyword evidence="9" id="KW-1185">Reference proteome</keyword>
<reference evidence="8 9" key="2">
    <citation type="submission" date="2020-03" db="EMBL/GenBank/DDBJ databases">
        <authorList>
            <person name="Ichikawa N."/>
            <person name="Kimura A."/>
            <person name="Kitahashi Y."/>
            <person name="Uohara A."/>
        </authorList>
    </citation>
    <scope>NUCLEOTIDE SEQUENCE [LARGE SCALE GENOMIC DNA]</scope>
    <source>
        <strain evidence="8 9">NBRC 107702</strain>
    </source>
</reference>
<accession>A0A6F8XXE9</accession>
<dbReference type="PANTHER" id="PTHR31310:SF7">
    <property type="entry name" value="PA-PHOSPHATASE RELATED-FAMILY PROTEIN DDB_G0268928"/>
    <property type="match status" value="1"/>
</dbReference>
<feature type="transmembrane region" description="Helical" evidence="6">
    <location>
        <begin position="150"/>
        <end position="167"/>
    </location>
</feature>
<evidence type="ECO:0000313" key="9">
    <source>
        <dbReference type="Proteomes" id="UP000502508"/>
    </source>
</evidence>
<protein>
    <submittedName>
        <fullName evidence="8">Phosphatidic acid phosphatase</fullName>
    </submittedName>
</protein>
<feature type="transmembrane region" description="Helical" evidence="6">
    <location>
        <begin position="119"/>
        <end position="138"/>
    </location>
</feature>
<feature type="transmembrane region" description="Helical" evidence="6">
    <location>
        <begin position="260"/>
        <end position="280"/>
    </location>
</feature>
<evidence type="ECO:0000256" key="2">
    <source>
        <dbReference type="ARBA" id="ARBA00022692"/>
    </source>
</evidence>
<dbReference type="KEGG" id="pfla:Pflav_049150"/>
<feature type="compositionally biased region" description="Pro residues" evidence="5">
    <location>
        <begin position="296"/>
        <end position="314"/>
    </location>
</feature>
<dbReference type="GO" id="GO:0016020">
    <property type="term" value="C:membrane"/>
    <property type="evidence" value="ECO:0007669"/>
    <property type="project" value="UniProtKB-SubCell"/>
</dbReference>
<feature type="domain" description="Inositolphosphotransferase Aur1/Ipt1" evidence="7">
    <location>
        <begin position="111"/>
        <end position="275"/>
    </location>
</feature>
<evidence type="ECO:0000256" key="3">
    <source>
        <dbReference type="ARBA" id="ARBA00022989"/>
    </source>
</evidence>
<evidence type="ECO:0000313" key="8">
    <source>
        <dbReference type="EMBL" id="BCB78505.1"/>
    </source>
</evidence>
<dbReference type="EMBL" id="AP022870">
    <property type="protein sequence ID" value="BCB78505.1"/>
    <property type="molecule type" value="Genomic_DNA"/>
</dbReference>
<organism evidence="8 9">
    <name type="scientific">Phytohabitans flavus</name>
    <dbReference type="NCBI Taxonomy" id="1076124"/>
    <lineage>
        <taxon>Bacteria</taxon>
        <taxon>Bacillati</taxon>
        <taxon>Actinomycetota</taxon>
        <taxon>Actinomycetes</taxon>
        <taxon>Micromonosporales</taxon>
        <taxon>Micromonosporaceae</taxon>
    </lineage>
</organism>
<keyword evidence="4 6" id="KW-0472">Membrane</keyword>
<name>A0A6F8XXE9_9ACTN</name>
<dbReference type="PANTHER" id="PTHR31310">
    <property type="match status" value="1"/>
</dbReference>
<dbReference type="InterPro" id="IPR052185">
    <property type="entry name" value="IPC_Synthase-Related"/>
</dbReference>
<gene>
    <name evidence="8" type="ORF">Pflav_049150</name>
</gene>
<evidence type="ECO:0000256" key="6">
    <source>
        <dbReference type="SAM" id="Phobius"/>
    </source>
</evidence>
<dbReference type="AlphaFoldDB" id="A0A6F8XXE9"/>
<reference evidence="8 9" key="1">
    <citation type="submission" date="2020-03" db="EMBL/GenBank/DDBJ databases">
        <title>Whole genome shotgun sequence of Phytohabitans flavus NBRC 107702.</title>
        <authorList>
            <person name="Komaki H."/>
            <person name="Tamura T."/>
        </authorList>
    </citation>
    <scope>NUCLEOTIDE SEQUENCE [LARGE SCALE GENOMIC DNA]</scope>
    <source>
        <strain evidence="8 9">NBRC 107702</strain>
    </source>
</reference>
<keyword evidence="2 6" id="KW-0812">Transmembrane</keyword>
<proteinExistence type="predicted"/>
<feature type="transmembrane region" description="Helical" evidence="6">
    <location>
        <begin position="237"/>
        <end position="254"/>
    </location>
</feature>
<keyword evidence="3 6" id="KW-1133">Transmembrane helix</keyword>
<evidence type="ECO:0000256" key="5">
    <source>
        <dbReference type="SAM" id="MobiDB-lite"/>
    </source>
</evidence>
<evidence type="ECO:0000256" key="4">
    <source>
        <dbReference type="ARBA" id="ARBA00023136"/>
    </source>
</evidence>
<dbReference type="SUPFAM" id="SSF48317">
    <property type="entry name" value="Acid phosphatase/Vanadium-dependent haloperoxidase"/>
    <property type="match status" value="1"/>
</dbReference>
<dbReference type="Pfam" id="PF14378">
    <property type="entry name" value="PAP2_3"/>
    <property type="match status" value="1"/>
</dbReference>